<evidence type="ECO:0000256" key="5">
    <source>
        <dbReference type="ARBA" id="ARBA00022692"/>
    </source>
</evidence>
<dbReference type="InterPro" id="IPR039421">
    <property type="entry name" value="Type_1_exporter"/>
</dbReference>
<dbReference type="InterPro" id="IPR027417">
    <property type="entry name" value="P-loop_NTPase"/>
</dbReference>
<feature type="transmembrane region" description="Helical" evidence="10">
    <location>
        <begin position="82"/>
        <end position="107"/>
    </location>
</feature>
<gene>
    <name evidence="13" type="ORF">LX16_1060</name>
</gene>
<evidence type="ECO:0000313" key="14">
    <source>
        <dbReference type="Proteomes" id="UP000321617"/>
    </source>
</evidence>
<sequence length="602" mass="62450">MSLATESVTDSSVTRQLLPVAGPGETWRLLWGELRSHRAALVATLVVSVLAASAALVAPWMLGVLVDEVDRAGTGADVWTVVGVLVVSAVAAAVLTGWSAVLLARLGNTVLARLRERVLEKTLRLPTATAERVGSGDLLSRVGDDVSVVSEAVITTGPQVVSSLLTVVLTGAGLFALDWRLGVAGLLAVPGYALSLRWYLPKAAPFYAREREAMAERSHVLVGSLHGVETVRSYRWESTHEELIARRSAAAMDLTVGVFKFFTRFASRNNRAECIGLLAVLVVGFLLVDADAVTVGAVTAAALYFHRLFNPLGALVTVFDDIQSAGASLARLAGVASLPDPVEPADPPAPADTGLTLTGVAHRYDGGPEVLSDVSLSVAPGEHVALVGTSGAGKTTLAGVAAGVIEPVAGSVRLGGVELSTLGDAVVRGRITLLSQEVHVFTGSLADDLRLAAPDADDARLTAALATVSADGWVRALPDGLDTKVGEHAHPLTAAQSQQLALARVVLADPDVVILDEATAEAGSAGARRLEEAAAAATEGRTTIIVAHRLTQAQQADRVVVMEHGRIVEQGSHTALLAAGGRYRQLWDSWTGLTDAGATGGR</sequence>
<proteinExistence type="predicted"/>
<feature type="transmembrane region" description="Helical" evidence="10">
    <location>
        <begin position="160"/>
        <end position="177"/>
    </location>
</feature>
<accession>A0A562VBV7</accession>
<feature type="domain" description="ABC transporter" evidence="11">
    <location>
        <begin position="355"/>
        <end position="589"/>
    </location>
</feature>
<dbReference type="Proteomes" id="UP000321617">
    <property type="component" value="Unassembled WGS sequence"/>
</dbReference>
<comment type="caution">
    <text evidence="13">The sequence shown here is derived from an EMBL/GenBank/DDBJ whole genome shotgun (WGS) entry which is preliminary data.</text>
</comment>
<feature type="transmembrane region" description="Helical" evidence="10">
    <location>
        <begin position="39"/>
        <end position="62"/>
    </location>
</feature>
<dbReference type="FunFam" id="3.40.50.300:FF:001001">
    <property type="entry name" value="Multidrug ABC transporter ATP-binding protein"/>
    <property type="match status" value="1"/>
</dbReference>
<dbReference type="PROSITE" id="PS50893">
    <property type="entry name" value="ABC_TRANSPORTER_2"/>
    <property type="match status" value="1"/>
</dbReference>
<keyword evidence="14" id="KW-1185">Reference proteome</keyword>
<evidence type="ECO:0000256" key="6">
    <source>
        <dbReference type="ARBA" id="ARBA00022741"/>
    </source>
</evidence>
<dbReference type="SMART" id="SM00382">
    <property type="entry name" value="AAA"/>
    <property type="match status" value="1"/>
</dbReference>
<keyword evidence="7 13" id="KW-0067">ATP-binding</keyword>
<evidence type="ECO:0000259" key="11">
    <source>
        <dbReference type="PROSITE" id="PS50893"/>
    </source>
</evidence>
<keyword evidence="6" id="KW-0547">Nucleotide-binding</keyword>
<comment type="subcellular location">
    <subcellularLocation>
        <location evidence="1">Cell membrane</location>
        <topology evidence="1">Multi-pass membrane protein</topology>
    </subcellularLocation>
</comment>
<dbReference type="GO" id="GO:0005524">
    <property type="term" value="F:ATP binding"/>
    <property type="evidence" value="ECO:0007669"/>
    <property type="project" value="UniProtKB-KW"/>
</dbReference>
<dbReference type="AlphaFoldDB" id="A0A562VBV7"/>
<protein>
    <submittedName>
        <fullName evidence="13">ATP-binding cassette subfamily C protein</fullName>
    </submittedName>
</protein>
<evidence type="ECO:0000256" key="4">
    <source>
        <dbReference type="ARBA" id="ARBA00022519"/>
    </source>
</evidence>
<evidence type="ECO:0000256" key="9">
    <source>
        <dbReference type="ARBA" id="ARBA00023136"/>
    </source>
</evidence>
<keyword evidence="9 10" id="KW-0472">Membrane</keyword>
<dbReference type="PROSITE" id="PS50929">
    <property type="entry name" value="ABC_TM1F"/>
    <property type="match status" value="1"/>
</dbReference>
<keyword evidence="3" id="KW-1003">Cell membrane</keyword>
<dbReference type="PANTHER" id="PTHR43394:SF1">
    <property type="entry name" value="ATP-BINDING CASSETTE SUB-FAMILY B MEMBER 10, MITOCHONDRIAL"/>
    <property type="match status" value="1"/>
</dbReference>
<name>A0A562VBV7_9ACTN</name>
<dbReference type="RefSeq" id="WP_147133906.1">
    <property type="nucleotide sequence ID" value="NZ_BAABIJ010000001.1"/>
</dbReference>
<keyword evidence="2" id="KW-0813">Transport</keyword>
<dbReference type="Pfam" id="PF00664">
    <property type="entry name" value="ABC_membrane"/>
    <property type="match status" value="1"/>
</dbReference>
<evidence type="ECO:0000256" key="2">
    <source>
        <dbReference type="ARBA" id="ARBA00022448"/>
    </source>
</evidence>
<dbReference type="InterPro" id="IPR036640">
    <property type="entry name" value="ABC1_TM_sf"/>
</dbReference>
<keyword evidence="8 10" id="KW-1133">Transmembrane helix</keyword>
<dbReference type="CDD" id="cd07346">
    <property type="entry name" value="ABC_6TM_exporters"/>
    <property type="match status" value="1"/>
</dbReference>
<dbReference type="EMBL" id="VLLL01000005">
    <property type="protein sequence ID" value="TWJ15359.1"/>
    <property type="molecule type" value="Genomic_DNA"/>
</dbReference>
<organism evidence="13 14">
    <name type="scientific">Stackebrandtia albiflava</name>
    <dbReference type="NCBI Taxonomy" id="406432"/>
    <lineage>
        <taxon>Bacteria</taxon>
        <taxon>Bacillati</taxon>
        <taxon>Actinomycetota</taxon>
        <taxon>Actinomycetes</taxon>
        <taxon>Glycomycetales</taxon>
        <taxon>Glycomycetaceae</taxon>
        <taxon>Stackebrandtia</taxon>
    </lineage>
</organism>
<evidence type="ECO:0000259" key="12">
    <source>
        <dbReference type="PROSITE" id="PS50929"/>
    </source>
</evidence>
<evidence type="ECO:0000256" key="3">
    <source>
        <dbReference type="ARBA" id="ARBA00022475"/>
    </source>
</evidence>
<evidence type="ECO:0000256" key="10">
    <source>
        <dbReference type="SAM" id="Phobius"/>
    </source>
</evidence>
<feature type="domain" description="ABC transmembrane type-1" evidence="12">
    <location>
        <begin position="42"/>
        <end position="324"/>
    </location>
</feature>
<evidence type="ECO:0000313" key="13">
    <source>
        <dbReference type="EMBL" id="TWJ15359.1"/>
    </source>
</evidence>
<dbReference type="SUPFAM" id="SSF90123">
    <property type="entry name" value="ABC transporter transmembrane region"/>
    <property type="match status" value="1"/>
</dbReference>
<dbReference type="InterPro" id="IPR003593">
    <property type="entry name" value="AAA+_ATPase"/>
</dbReference>
<dbReference type="Gene3D" id="3.40.50.300">
    <property type="entry name" value="P-loop containing nucleotide triphosphate hydrolases"/>
    <property type="match status" value="1"/>
</dbReference>
<evidence type="ECO:0000256" key="1">
    <source>
        <dbReference type="ARBA" id="ARBA00004651"/>
    </source>
</evidence>
<reference evidence="13 14" key="1">
    <citation type="journal article" date="2013" name="Stand. Genomic Sci.">
        <title>Genomic Encyclopedia of Type Strains, Phase I: The one thousand microbial genomes (KMG-I) project.</title>
        <authorList>
            <person name="Kyrpides N.C."/>
            <person name="Woyke T."/>
            <person name="Eisen J.A."/>
            <person name="Garrity G."/>
            <person name="Lilburn T.G."/>
            <person name="Beck B.J."/>
            <person name="Whitman W.B."/>
            <person name="Hugenholtz P."/>
            <person name="Klenk H.P."/>
        </authorList>
    </citation>
    <scope>NUCLEOTIDE SEQUENCE [LARGE SCALE GENOMIC DNA]</scope>
    <source>
        <strain evidence="13 14">DSM 45044</strain>
    </source>
</reference>
<dbReference type="InterPro" id="IPR003439">
    <property type="entry name" value="ABC_transporter-like_ATP-bd"/>
</dbReference>
<keyword evidence="5 10" id="KW-0812">Transmembrane</keyword>
<dbReference type="Pfam" id="PF00005">
    <property type="entry name" value="ABC_tran"/>
    <property type="match status" value="1"/>
</dbReference>
<dbReference type="GO" id="GO:0016887">
    <property type="term" value="F:ATP hydrolysis activity"/>
    <property type="evidence" value="ECO:0007669"/>
    <property type="project" value="InterPro"/>
</dbReference>
<evidence type="ECO:0000256" key="8">
    <source>
        <dbReference type="ARBA" id="ARBA00022989"/>
    </source>
</evidence>
<dbReference type="InterPro" id="IPR011527">
    <property type="entry name" value="ABC1_TM_dom"/>
</dbReference>
<dbReference type="GO" id="GO:0005886">
    <property type="term" value="C:plasma membrane"/>
    <property type="evidence" value="ECO:0007669"/>
    <property type="project" value="UniProtKB-SubCell"/>
</dbReference>
<feature type="transmembrane region" description="Helical" evidence="10">
    <location>
        <begin position="183"/>
        <end position="200"/>
    </location>
</feature>
<keyword evidence="4" id="KW-0997">Cell inner membrane</keyword>
<dbReference type="Gene3D" id="1.20.1560.10">
    <property type="entry name" value="ABC transporter type 1, transmembrane domain"/>
    <property type="match status" value="1"/>
</dbReference>
<dbReference type="PANTHER" id="PTHR43394">
    <property type="entry name" value="ATP-DEPENDENT PERMEASE MDL1, MITOCHONDRIAL"/>
    <property type="match status" value="1"/>
</dbReference>
<dbReference type="OrthoDB" id="9806127at2"/>
<evidence type="ECO:0000256" key="7">
    <source>
        <dbReference type="ARBA" id="ARBA00022840"/>
    </source>
</evidence>
<dbReference type="SUPFAM" id="SSF52540">
    <property type="entry name" value="P-loop containing nucleoside triphosphate hydrolases"/>
    <property type="match status" value="1"/>
</dbReference>
<dbReference type="GO" id="GO:0015421">
    <property type="term" value="F:ABC-type oligopeptide transporter activity"/>
    <property type="evidence" value="ECO:0007669"/>
    <property type="project" value="TreeGrafter"/>
</dbReference>
<feature type="transmembrane region" description="Helical" evidence="10">
    <location>
        <begin position="274"/>
        <end position="305"/>
    </location>
</feature>